<proteinExistence type="predicted"/>
<reference evidence="4" key="1">
    <citation type="submission" date="2022-11" db="UniProtKB">
        <authorList>
            <consortium name="WormBaseParasite"/>
        </authorList>
    </citation>
    <scope>IDENTIFICATION</scope>
</reference>
<feature type="region of interest" description="Disordered" evidence="1">
    <location>
        <begin position="152"/>
        <end position="173"/>
    </location>
</feature>
<evidence type="ECO:0000313" key="3">
    <source>
        <dbReference type="Proteomes" id="UP000887572"/>
    </source>
</evidence>
<dbReference type="AlphaFoldDB" id="A0A914HDT5"/>
<feature type="region of interest" description="Disordered" evidence="1">
    <location>
        <begin position="94"/>
        <end position="113"/>
    </location>
</feature>
<dbReference type="PROSITE" id="PS50011">
    <property type="entry name" value="PROTEIN_KINASE_DOM"/>
    <property type="match status" value="1"/>
</dbReference>
<feature type="region of interest" description="Disordered" evidence="1">
    <location>
        <begin position="197"/>
        <end position="225"/>
    </location>
</feature>
<dbReference type="GO" id="GO:0032436">
    <property type="term" value="P:positive regulation of proteasomal ubiquitin-dependent protein catabolic process"/>
    <property type="evidence" value="ECO:0007669"/>
    <property type="project" value="TreeGrafter"/>
</dbReference>
<evidence type="ECO:0000259" key="2">
    <source>
        <dbReference type="PROSITE" id="PS50011"/>
    </source>
</evidence>
<dbReference type="GO" id="GO:0031434">
    <property type="term" value="F:mitogen-activated protein kinase kinase binding"/>
    <property type="evidence" value="ECO:0007669"/>
    <property type="project" value="TreeGrafter"/>
</dbReference>
<dbReference type="Proteomes" id="UP000887572">
    <property type="component" value="Unplaced"/>
</dbReference>
<feature type="domain" description="Protein kinase" evidence="2">
    <location>
        <begin position="336"/>
        <end position="616"/>
    </location>
</feature>
<feature type="region of interest" description="Disordered" evidence="1">
    <location>
        <begin position="743"/>
        <end position="772"/>
    </location>
</feature>
<sequence length="864" mass="95551">MEGRGGRSQPANSPPSTTTAEEAVNRRRRSILTSLPSIQLISDALLTSCRFLAANLDCHPTFTNYMVPSMQQFFPHLLFSFIYSFSSRPAGVISKEEKQPKSPGVQKDKAPLPPSSANCAKGMILIPALSSPSPPSAGGEIRRPCTLSLPPSFATSSVSSDGSSPAGTNVRKRRAATLSRIDLSAVALTKELCSSSESLNGDKGIGGDARVGEGQQSPSLGAEESLATSGLAFSSFAGPPFSDRSDPLKRLRLCSTSSTSTTIGGSGGSSLSSDSDTEFSPQSVASVHVQPQQQQQRPLKQPPTLAELEFEHGDEPNSPKQAHFASGGLVIGDDSVGIFELVGDGRNCKAVNIATQSVFHCQVMKSDEFRHLSEIVARVQIASIHYSEDEFEQRRDLLLPLQQLLVVRSSIRAGLVYVLLPDHFGNLHQLVEEENFGSDRRNASSTRLTERRMQPILKQIATLVELCHRIGLFFRDFRLRKFVFTDSERTKIRVNNVLDLCLVDNPTNDLLAFREFVPAYVAPEILDKKNALYGAKAADVWAFGVLMFTLLNGRYPFFESSPSPIALLRRIRAHRLSFPISKSISEPSRWLLHALLNHNPSERPAAEELLGAHWFRTDTTFSEGDLANGSKFSVRGKPKYDNEVPIAFGRLVPSVPGRISPPAAQVPSATTRVLFSPSGDSPPSLAELIELRRAQRHSPRWQRQQRASADQMEFAWRHNERTRNLRALLADLPLAAELFERHQRTVSESRRRSSESRRGLSPAFRSAQHSDQSERIPWWAQPMHALQQQQTHRSEDQAQIVPPARFAPWLGVLTAIFGVHDEGLFSTLSRPTMYPTPMNGIVHRIRSFNESEEVQRPFEIFGFC</sequence>
<evidence type="ECO:0000313" key="4">
    <source>
        <dbReference type="WBParaSite" id="Gr19_v10_g16429.t2"/>
    </source>
</evidence>
<dbReference type="InterPro" id="IPR011009">
    <property type="entry name" value="Kinase-like_dom_sf"/>
</dbReference>
<keyword evidence="3" id="KW-1185">Reference proteome</keyword>
<dbReference type="WBParaSite" id="Gr19_v10_g16429.t2">
    <property type="protein sequence ID" value="Gr19_v10_g16429.t2"/>
    <property type="gene ID" value="Gr19_v10_g16429"/>
</dbReference>
<dbReference type="PANTHER" id="PTHR22961:SF13">
    <property type="entry name" value="TRIBBLES"/>
    <property type="match status" value="1"/>
</dbReference>
<dbReference type="GO" id="GO:0005634">
    <property type="term" value="C:nucleus"/>
    <property type="evidence" value="ECO:0007669"/>
    <property type="project" value="TreeGrafter"/>
</dbReference>
<dbReference type="GO" id="GO:0005524">
    <property type="term" value="F:ATP binding"/>
    <property type="evidence" value="ECO:0007669"/>
    <property type="project" value="InterPro"/>
</dbReference>
<dbReference type="InterPro" id="IPR000719">
    <property type="entry name" value="Prot_kinase_dom"/>
</dbReference>
<dbReference type="Gene3D" id="1.10.510.10">
    <property type="entry name" value="Transferase(Phosphotransferase) domain 1"/>
    <property type="match status" value="1"/>
</dbReference>
<dbReference type="PANTHER" id="PTHR22961">
    <property type="entry name" value="SER/THR PROTEIN KINASE-TRB"/>
    <property type="match status" value="1"/>
</dbReference>
<dbReference type="Pfam" id="PF00069">
    <property type="entry name" value="Pkinase"/>
    <property type="match status" value="1"/>
</dbReference>
<protein>
    <submittedName>
        <fullName evidence="4">Protein kinase domain-containing protein</fullName>
    </submittedName>
</protein>
<feature type="region of interest" description="Disordered" evidence="1">
    <location>
        <begin position="1"/>
        <end position="24"/>
    </location>
</feature>
<accession>A0A914HDT5</accession>
<dbReference type="SMART" id="SM00220">
    <property type="entry name" value="S_TKc"/>
    <property type="match status" value="1"/>
</dbReference>
<dbReference type="GO" id="GO:0004672">
    <property type="term" value="F:protein kinase activity"/>
    <property type="evidence" value="ECO:0007669"/>
    <property type="project" value="InterPro"/>
</dbReference>
<feature type="compositionally biased region" description="Basic and acidic residues" evidence="1">
    <location>
        <begin position="743"/>
        <end position="758"/>
    </location>
</feature>
<dbReference type="SUPFAM" id="SSF56112">
    <property type="entry name" value="Protein kinase-like (PK-like)"/>
    <property type="match status" value="1"/>
</dbReference>
<feature type="region of interest" description="Disordered" evidence="1">
    <location>
        <begin position="257"/>
        <end position="301"/>
    </location>
</feature>
<feature type="compositionally biased region" description="Low complexity" evidence="1">
    <location>
        <begin position="152"/>
        <end position="164"/>
    </location>
</feature>
<organism evidence="3 4">
    <name type="scientific">Globodera rostochiensis</name>
    <name type="common">Golden nematode worm</name>
    <name type="synonym">Heterodera rostochiensis</name>
    <dbReference type="NCBI Taxonomy" id="31243"/>
    <lineage>
        <taxon>Eukaryota</taxon>
        <taxon>Metazoa</taxon>
        <taxon>Ecdysozoa</taxon>
        <taxon>Nematoda</taxon>
        <taxon>Chromadorea</taxon>
        <taxon>Rhabditida</taxon>
        <taxon>Tylenchina</taxon>
        <taxon>Tylenchomorpha</taxon>
        <taxon>Tylenchoidea</taxon>
        <taxon>Heteroderidae</taxon>
        <taxon>Heteroderinae</taxon>
        <taxon>Globodera</taxon>
    </lineage>
</organism>
<dbReference type="InterPro" id="IPR024104">
    <property type="entry name" value="Tribbles/Ser_Thr_kinase_40"/>
</dbReference>
<feature type="compositionally biased region" description="Basic and acidic residues" evidence="1">
    <location>
        <begin position="94"/>
        <end position="110"/>
    </location>
</feature>
<name>A0A914HDT5_GLORO</name>
<evidence type="ECO:0000256" key="1">
    <source>
        <dbReference type="SAM" id="MobiDB-lite"/>
    </source>
</evidence>
<feature type="compositionally biased region" description="Polar residues" evidence="1">
    <location>
        <begin position="9"/>
        <end position="20"/>
    </location>
</feature>